<organism evidence="4 5">
    <name type="scientific">Shewanella intestini</name>
    <dbReference type="NCBI Taxonomy" id="2017544"/>
    <lineage>
        <taxon>Bacteria</taxon>
        <taxon>Pseudomonadati</taxon>
        <taxon>Pseudomonadota</taxon>
        <taxon>Gammaproteobacteria</taxon>
        <taxon>Alteromonadales</taxon>
        <taxon>Shewanellaceae</taxon>
        <taxon>Shewanella</taxon>
    </lineage>
</organism>
<reference evidence="4 5" key="1">
    <citation type="submission" date="2020-02" db="EMBL/GenBank/DDBJ databases">
        <title>Shewanella WXL01 sp. nov., a marine bacterium isolated from green algae in Luhuitou Fringing Reef (Northern South China Sea).</title>
        <authorList>
            <person name="Wang X."/>
        </authorList>
    </citation>
    <scope>NUCLEOTIDE SEQUENCE [LARGE SCALE GENOMIC DNA]</scope>
    <source>
        <strain evidence="4 5">MCCC 1A01895</strain>
    </source>
</reference>
<dbReference type="PRINTS" id="PR00080">
    <property type="entry name" value="SDRFAMILY"/>
</dbReference>
<dbReference type="Proteomes" id="UP000811844">
    <property type="component" value="Unassembled WGS sequence"/>
</dbReference>
<feature type="domain" description="Ketoreductase" evidence="3">
    <location>
        <begin position="6"/>
        <end position="192"/>
    </location>
</feature>
<accession>A0ABS5HY84</accession>
<dbReference type="EMBL" id="JAAIKR010000001">
    <property type="protein sequence ID" value="MBR9726733.1"/>
    <property type="molecule type" value="Genomic_DNA"/>
</dbReference>
<evidence type="ECO:0000256" key="2">
    <source>
        <dbReference type="RuleBase" id="RU000363"/>
    </source>
</evidence>
<comment type="caution">
    <text evidence="4">The sequence shown here is derived from an EMBL/GenBank/DDBJ whole genome shotgun (WGS) entry which is preliminary data.</text>
</comment>
<dbReference type="SMART" id="SM00822">
    <property type="entry name" value="PKS_KR"/>
    <property type="match status" value="1"/>
</dbReference>
<name>A0ABS5HY84_9GAMM</name>
<dbReference type="PRINTS" id="PR00081">
    <property type="entry name" value="GDHRDH"/>
</dbReference>
<protein>
    <submittedName>
        <fullName evidence="4">SDR family oxidoreductase</fullName>
    </submittedName>
</protein>
<dbReference type="InterPro" id="IPR057326">
    <property type="entry name" value="KR_dom"/>
</dbReference>
<dbReference type="PANTHER" id="PTHR42879">
    <property type="entry name" value="3-OXOACYL-(ACYL-CARRIER-PROTEIN) REDUCTASE"/>
    <property type="match status" value="1"/>
</dbReference>
<dbReference type="SUPFAM" id="SSF51735">
    <property type="entry name" value="NAD(P)-binding Rossmann-fold domains"/>
    <property type="match status" value="1"/>
</dbReference>
<dbReference type="PANTHER" id="PTHR42879:SF2">
    <property type="entry name" value="3-OXOACYL-[ACYL-CARRIER-PROTEIN] REDUCTASE FABG"/>
    <property type="match status" value="1"/>
</dbReference>
<evidence type="ECO:0000259" key="3">
    <source>
        <dbReference type="SMART" id="SM00822"/>
    </source>
</evidence>
<dbReference type="InterPro" id="IPR050259">
    <property type="entry name" value="SDR"/>
</dbReference>
<dbReference type="InterPro" id="IPR002347">
    <property type="entry name" value="SDR_fam"/>
</dbReference>
<sequence length="250" mass="26930">MINNNKLVLITGASGGVGSATAKHLAALGYEVGIGYCSNEHKAKTVQTEIGNAGGKSITVKLDYQDRKQIRSAIDELTRHFNKPISILINNGAIAQEKPFNTITDDDWQQMMAINLQGPFIAAQEVLDPMRENHWGRIINITSIGGQWGGFNQVHYAASKAALINLTQSLAKIYSKDGVVTTAVAIGLVATDMSANELQTEAGKEKLKNIPAQRLATTSEIAETIEFLCSEKSAYLTGQTLNVNGGMYFG</sequence>
<dbReference type="InterPro" id="IPR036291">
    <property type="entry name" value="NAD(P)-bd_dom_sf"/>
</dbReference>
<proteinExistence type="inferred from homology"/>
<evidence type="ECO:0000256" key="1">
    <source>
        <dbReference type="ARBA" id="ARBA00006484"/>
    </source>
</evidence>
<evidence type="ECO:0000313" key="4">
    <source>
        <dbReference type="EMBL" id="MBR9726733.1"/>
    </source>
</evidence>
<gene>
    <name evidence="4" type="ORF">G3R48_01850</name>
</gene>
<keyword evidence="5" id="KW-1185">Reference proteome</keyword>
<dbReference type="InterPro" id="IPR020904">
    <property type="entry name" value="Sc_DH/Rdtase_CS"/>
</dbReference>
<evidence type="ECO:0000313" key="5">
    <source>
        <dbReference type="Proteomes" id="UP000811844"/>
    </source>
</evidence>
<dbReference type="PROSITE" id="PS00061">
    <property type="entry name" value="ADH_SHORT"/>
    <property type="match status" value="1"/>
</dbReference>
<comment type="similarity">
    <text evidence="1 2">Belongs to the short-chain dehydrogenases/reductases (SDR) family.</text>
</comment>
<dbReference type="Gene3D" id="3.40.50.720">
    <property type="entry name" value="NAD(P)-binding Rossmann-like Domain"/>
    <property type="match status" value="1"/>
</dbReference>
<dbReference type="Pfam" id="PF00106">
    <property type="entry name" value="adh_short"/>
    <property type="match status" value="1"/>
</dbReference>
<dbReference type="RefSeq" id="WP_153660862.1">
    <property type="nucleotide sequence ID" value="NZ_JAAIKR010000001.1"/>
</dbReference>